<protein>
    <submittedName>
        <fullName evidence="1">Uncharacterized protein</fullName>
    </submittedName>
</protein>
<accession>A0A0J8RLF0</accession>
<organism evidence="1 2">
    <name type="scientific">Coccidioides immitis H538.4</name>
    <dbReference type="NCBI Taxonomy" id="396776"/>
    <lineage>
        <taxon>Eukaryota</taxon>
        <taxon>Fungi</taxon>
        <taxon>Dikarya</taxon>
        <taxon>Ascomycota</taxon>
        <taxon>Pezizomycotina</taxon>
        <taxon>Eurotiomycetes</taxon>
        <taxon>Eurotiomycetidae</taxon>
        <taxon>Onygenales</taxon>
        <taxon>Onygenaceae</taxon>
        <taxon>Coccidioides</taxon>
    </lineage>
</organism>
<dbReference type="VEuPathDB" id="FungiDB:CIHG_03490"/>
<name>A0A0J8RLF0_COCIT</name>
<evidence type="ECO:0000313" key="2">
    <source>
        <dbReference type="Proteomes" id="UP000054563"/>
    </source>
</evidence>
<dbReference type="Proteomes" id="UP000054563">
    <property type="component" value="Unassembled WGS sequence"/>
</dbReference>
<sequence>MDGMLRPLDSLPLKNGALAANMGPHVVPRNLSQKAFIEQSAPLSHIWQLINMTGSDAAGESAAPGTRAMCKSYLQGKRMEARDSGVDFSRIQCIYSYIKCTHSH</sequence>
<dbReference type="EMBL" id="DS016990">
    <property type="protein sequence ID" value="KMU85960.1"/>
    <property type="molecule type" value="Genomic_DNA"/>
</dbReference>
<proteinExistence type="predicted"/>
<reference evidence="2" key="1">
    <citation type="journal article" date="2010" name="Genome Res.">
        <title>Population genomic sequencing of Coccidioides fungi reveals recent hybridization and transposon control.</title>
        <authorList>
            <person name="Neafsey D.E."/>
            <person name="Barker B.M."/>
            <person name="Sharpton T.J."/>
            <person name="Stajich J.E."/>
            <person name="Park D.J."/>
            <person name="Whiston E."/>
            <person name="Hung C.-Y."/>
            <person name="McMahan C."/>
            <person name="White J."/>
            <person name="Sykes S."/>
            <person name="Heiman D."/>
            <person name="Young S."/>
            <person name="Zeng Q."/>
            <person name="Abouelleil A."/>
            <person name="Aftuck L."/>
            <person name="Bessette D."/>
            <person name="Brown A."/>
            <person name="FitzGerald M."/>
            <person name="Lui A."/>
            <person name="Macdonald J.P."/>
            <person name="Priest M."/>
            <person name="Orbach M.J."/>
            <person name="Galgiani J.N."/>
            <person name="Kirkland T.N."/>
            <person name="Cole G.T."/>
            <person name="Birren B.W."/>
            <person name="Henn M.R."/>
            <person name="Taylor J.W."/>
            <person name="Rounsley S.D."/>
        </authorList>
    </citation>
    <scope>NUCLEOTIDE SEQUENCE [LARGE SCALE GENOMIC DNA]</scope>
    <source>
        <strain evidence="2">H538.4</strain>
    </source>
</reference>
<dbReference type="AlphaFoldDB" id="A0A0J8RLF0"/>
<gene>
    <name evidence="1" type="ORF">CIHG_03490</name>
</gene>
<evidence type="ECO:0000313" key="1">
    <source>
        <dbReference type="EMBL" id="KMU85960.1"/>
    </source>
</evidence>